<protein>
    <submittedName>
        <fullName evidence="1">Glucose and ribitol dehydrogenase-like protein 2</fullName>
    </submittedName>
</protein>
<dbReference type="EMBL" id="LFRF01000001">
    <property type="protein sequence ID" value="KND95356.1"/>
    <property type="molecule type" value="Genomic_DNA"/>
</dbReference>
<proteinExistence type="predicted"/>
<gene>
    <name evidence="1" type="ORF">TOPH_00054</name>
</gene>
<accession>A0A0L0NMK0</accession>
<dbReference type="Proteomes" id="UP000036947">
    <property type="component" value="Unassembled WGS sequence"/>
</dbReference>
<comment type="caution">
    <text evidence="1">The sequence shown here is derived from an EMBL/GenBank/DDBJ whole genome shotgun (WGS) entry which is preliminary data.</text>
</comment>
<organism evidence="1 2">
    <name type="scientific">Tolypocladium ophioglossoides (strain CBS 100239)</name>
    <name type="common">Snaketongue truffleclub</name>
    <name type="synonym">Elaphocordyceps ophioglossoides</name>
    <dbReference type="NCBI Taxonomy" id="1163406"/>
    <lineage>
        <taxon>Eukaryota</taxon>
        <taxon>Fungi</taxon>
        <taxon>Dikarya</taxon>
        <taxon>Ascomycota</taxon>
        <taxon>Pezizomycotina</taxon>
        <taxon>Sordariomycetes</taxon>
        <taxon>Hypocreomycetidae</taxon>
        <taxon>Hypocreales</taxon>
        <taxon>Ophiocordycipitaceae</taxon>
        <taxon>Tolypocladium</taxon>
    </lineage>
</organism>
<evidence type="ECO:0000313" key="2">
    <source>
        <dbReference type="Proteomes" id="UP000036947"/>
    </source>
</evidence>
<dbReference type="STRING" id="1163406.A0A0L0NMK0"/>
<dbReference type="OrthoDB" id="4910272at2759"/>
<keyword evidence="2" id="KW-1185">Reference proteome</keyword>
<dbReference type="AlphaFoldDB" id="A0A0L0NMK0"/>
<reference evidence="1 2" key="1">
    <citation type="journal article" date="2015" name="BMC Genomics">
        <title>The genome of the truffle-parasite Tolypocladium ophioglossoides and the evolution of antifungal peptaibiotics.</title>
        <authorList>
            <person name="Quandt C.A."/>
            <person name="Bushley K.E."/>
            <person name="Spatafora J.W."/>
        </authorList>
    </citation>
    <scope>NUCLEOTIDE SEQUENCE [LARGE SCALE GENOMIC DNA]</scope>
    <source>
        <strain evidence="1 2">CBS 100239</strain>
    </source>
</reference>
<name>A0A0L0NMK0_TOLOC</name>
<sequence>MYGGEGCAGHQKGVQGLGAKCHLIAVDVVERENCQRWWTLPWRRRARFMSCSITRHSDSDHGCTEDIDDLSGDRWVNTFDTDIHPCFYVSKYALAHVKSGSTSKQQRLHQRGAVVSFTRGLGNQYLSKGV</sequence>
<evidence type="ECO:0000313" key="1">
    <source>
        <dbReference type="EMBL" id="KND95356.1"/>
    </source>
</evidence>